<reference evidence="3 4" key="2">
    <citation type="journal article" date="2010" name="Stand. Genomic Sci.">
        <title>Complete genome sequence of Syntrophothermus lipocalidus type strain (TGB-C1).</title>
        <authorList>
            <person name="Djao O.D."/>
            <person name="Zhang X."/>
            <person name="Lucas S."/>
            <person name="Lapidus A."/>
            <person name="Del Rio T.G."/>
            <person name="Nolan M."/>
            <person name="Tice H."/>
            <person name="Cheng J.F."/>
            <person name="Han C."/>
            <person name="Tapia R."/>
            <person name="Goodwin L."/>
            <person name="Pitluck S."/>
            <person name="Liolios K."/>
            <person name="Ivanova N."/>
            <person name="Mavromatis K."/>
            <person name="Mikhailova N."/>
            <person name="Ovchinnikova G."/>
            <person name="Pati A."/>
            <person name="Brambilla E."/>
            <person name="Chen A."/>
            <person name="Palaniappan K."/>
            <person name="Land M."/>
            <person name="Hauser L."/>
            <person name="Chang Y.J."/>
            <person name="Jeffries C.D."/>
            <person name="Rohde M."/>
            <person name="Sikorski J."/>
            <person name="Spring S."/>
            <person name="Goker M."/>
            <person name="Detter J.C."/>
            <person name="Woyke T."/>
            <person name="Bristow J."/>
            <person name="Eisen J.A."/>
            <person name="Markowitz V."/>
            <person name="Hugenholtz P."/>
            <person name="Kyrpides N.C."/>
            <person name="Klenk H.P."/>
        </authorList>
    </citation>
    <scope>NUCLEOTIDE SEQUENCE [LARGE SCALE GENOMIC DNA]</scope>
    <source>
        <strain evidence="4">DSM 12680 / TGB-C1</strain>
    </source>
</reference>
<evidence type="ECO:0000256" key="1">
    <source>
        <dbReference type="ARBA" id="ARBA00023002"/>
    </source>
</evidence>
<name>D7CMN9_SYNLT</name>
<dbReference type="OrthoDB" id="9777685at2"/>
<dbReference type="InterPro" id="IPR004017">
    <property type="entry name" value="Cys_rich_dom"/>
</dbReference>
<dbReference type="PANTHER" id="PTHR42947">
    <property type="entry name" value="COB--COM HETERODISULFIDE REDUCTASE SUBUNIT B 1"/>
    <property type="match status" value="1"/>
</dbReference>
<dbReference type="InterPro" id="IPR051278">
    <property type="entry name" value="HdrB/HdrD_reductase"/>
</dbReference>
<keyword evidence="1 3" id="KW-0560">Oxidoreductase</keyword>
<dbReference type="AlphaFoldDB" id="D7CMN9"/>
<dbReference type="HOGENOM" id="CLU_052147_1_0_9"/>
<dbReference type="EMBL" id="CP002048">
    <property type="protein sequence ID" value="ADI01974.1"/>
    <property type="molecule type" value="Genomic_DNA"/>
</dbReference>
<organism evidence="3 4">
    <name type="scientific">Syntrophothermus lipocalidus (strain DSM 12680 / TGB-C1)</name>
    <dbReference type="NCBI Taxonomy" id="643648"/>
    <lineage>
        <taxon>Bacteria</taxon>
        <taxon>Bacillati</taxon>
        <taxon>Bacillota</taxon>
        <taxon>Clostridia</taxon>
        <taxon>Eubacteriales</taxon>
        <taxon>Syntrophomonadaceae</taxon>
        <taxon>Syntrophothermus</taxon>
    </lineage>
</organism>
<protein>
    <submittedName>
        <fullName evidence="3">CoB--CoM heterodisulfide reductase</fullName>
        <ecNumber evidence="3">1.8.98.1</ecNumber>
    </submittedName>
</protein>
<keyword evidence="4" id="KW-1185">Reference proteome</keyword>
<dbReference type="Pfam" id="PF02754">
    <property type="entry name" value="CCG"/>
    <property type="match status" value="2"/>
</dbReference>
<dbReference type="STRING" id="643648.Slip_1201"/>
<feature type="domain" description="Cysteine-rich" evidence="2">
    <location>
        <begin position="22"/>
        <end position="100"/>
    </location>
</feature>
<dbReference type="GO" id="GO:0051912">
    <property type="term" value="F:CoB--CoM heterodisulfide reductase activity"/>
    <property type="evidence" value="ECO:0007669"/>
    <property type="project" value="UniProtKB-EC"/>
</dbReference>
<dbReference type="Proteomes" id="UP000000378">
    <property type="component" value="Chromosome"/>
</dbReference>
<proteinExistence type="predicted"/>
<dbReference type="RefSeq" id="WP_013175376.1">
    <property type="nucleotide sequence ID" value="NC_014220.1"/>
</dbReference>
<evidence type="ECO:0000313" key="3">
    <source>
        <dbReference type="EMBL" id="ADI01974.1"/>
    </source>
</evidence>
<gene>
    <name evidence="3" type="ordered locus">Slip_1201</name>
</gene>
<evidence type="ECO:0000259" key="2">
    <source>
        <dbReference type="Pfam" id="PF02754"/>
    </source>
</evidence>
<evidence type="ECO:0000313" key="4">
    <source>
        <dbReference type="Proteomes" id="UP000000378"/>
    </source>
</evidence>
<dbReference type="KEGG" id="slp:Slip_1201"/>
<accession>D7CMN9</accession>
<feature type="domain" description="Cysteine-rich" evidence="2">
    <location>
        <begin position="164"/>
        <end position="255"/>
    </location>
</feature>
<dbReference type="eggNOG" id="COG2048">
    <property type="taxonomic scope" value="Bacteria"/>
</dbReference>
<sequence length="313" mass="34651">MNKARVIPVEKRIPEIPEKIFLFRSCTGSLEYPGTENAIKEIMKILGIEVVMDPDQTCCSGYLLTCSGYLPEVSLAATARNLALVEAKGLDTYVFCNGCFGYNKELSHILLHNPDYLKMANDLIGRWGYEYKGRTNIFHVQELYYRLKDRIASKVVRPLNGLRVAAHYGCHYLAQQYGILDDGDLPTFHEELFEILGATPVTYKEGRTCCGYSVGRGFTHREEVVQPHLGKKLRSAKEAGVELITTVCPGCNVALDREQPNLARNGHGEINIPVIDLGQLIALALGVPVEKLGFKANTVPLNGVLEKLGLKGV</sequence>
<dbReference type="PANTHER" id="PTHR42947:SF1">
    <property type="entry name" value="COB--COM HETERODISULFIDE REDUCTASE SUBUNIT B 1"/>
    <property type="match status" value="1"/>
</dbReference>
<dbReference type="EC" id="1.8.98.1" evidence="3"/>
<reference evidence="4" key="1">
    <citation type="journal article" date="2010" name="Stand. Genomic Sci.">
        <title>Complete genome sequence of Syntrophothermus lipocalidus type strain (TGB-C1T).</title>
        <authorList>
            <consortium name="US DOE Joint Genome Institute (JGI-PGF)"/>
            <person name="Djao O."/>
            <person name="Zhang X."/>
            <person name="Lucas S."/>
            <person name="Lapidus A."/>
            <person name="Glavina Del Rio T."/>
            <person name="Nolan M."/>
            <person name="Tice H."/>
            <person name="Cheng J."/>
            <person name="Han C."/>
            <person name="Tapia R."/>
            <person name="Goodwin L."/>
            <person name="Pitluck S."/>
            <person name="Liolios K."/>
            <person name="Ivanova N."/>
            <person name="Mavromatis K."/>
            <person name="Mikhailova N."/>
            <person name="Ovchinnikova G."/>
            <person name="Pati A."/>
            <person name="Brambilla E."/>
            <person name="Chen A."/>
            <person name="Palaniappan K."/>
            <person name="Land M."/>
            <person name="Hauser L."/>
            <person name="Chang Y."/>
            <person name="Jeffries C."/>
            <person name="Rohde M."/>
            <person name="Sikorski J."/>
            <person name="Spring S."/>
            <person name="Goker M."/>
            <person name="Detter J."/>
            <person name="Woyke T."/>
            <person name="Bristow J."/>
            <person name="Eisen J."/>
            <person name="Markowitz V."/>
            <person name="Hugenholtz P."/>
            <person name="Kyrpides N."/>
            <person name="Klenk H."/>
        </authorList>
    </citation>
    <scope>NUCLEOTIDE SEQUENCE [LARGE SCALE GENOMIC DNA]</scope>
    <source>
        <strain evidence="4">DSM 12680 / TGB-C1</strain>
    </source>
</reference>
<dbReference type="Gene3D" id="1.20.1050.140">
    <property type="match status" value="1"/>
</dbReference>